<keyword evidence="2" id="KW-1133">Transmembrane helix</keyword>
<evidence type="ECO:0000256" key="1">
    <source>
        <dbReference type="SAM" id="MobiDB-lite"/>
    </source>
</evidence>
<feature type="compositionally biased region" description="Basic and acidic residues" evidence="1">
    <location>
        <begin position="96"/>
        <end position="112"/>
    </location>
</feature>
<accession>A0A8E2B2L7</accession>
<dbReference type="EMBL" id="KV722365">
    <property type="protein sequence ID" value="OCH92705.1"/>
    <property type="molecule type" value="Genomic_DNA"/>
</dbReference>
<dbReference type="AlphaFoldDB" id="A0A8E2B2L7"/>
<feature type="transmembrane region" description="Helical" evidence="2">
    <location>
        <begin position="69"/>
        <end position="90"/>
    </location>
</feature>
<protein>
    <submittedName>
        <fullName evidence="4">Uncharacterized protein</fullName>
    </submittedName>
</protein>
<feature type="compositionally biased region" description="Basic and acidic residues" evidence="1">
    <location>
        <begin position="128"/>
        <end position="141"/>
    </location>
</feature>
<evidence type="ECO:0000313" key="4">
    <source>
        <dbReference type="EMBL" id="OCH92705.1"/>
    </source>
</evidence>
<feature type="region of interest" description="Disordered" evidence="1">
    <location>
        <begin position="158"/>
        <end position="215"/>
    </location>
</feature>
<feature type="compositionally biased region" description="Polar residues" evidence="1">
    <location>
        <begin position="251"/>
        <end position="272"/>
    </location>
</feature>
<feature type="signal peptide" evidence="3">
    <location>
        <begin position="1"/>
        <end position="34"/>
    </location>
</feature>
<keyword evidence="2" id="KW-0812">Transmembrane</keyword>
<organism evidence="4 5">
    <name type="scientific">Obba rivulosa</name>
    <dbReference type="NCBI Taxonomy" id="1052685"/>
    <lineage>
        <taxon>Eukaryota</taxon>
        <taxon>Fungi</taxon>
        <taxon>Dikarya</taxon>
        <taxon>Basidiomycota</taxon>
        <taxon>Agaricomycotina</taxon>
        <taxon>Agaricomycetes</taxon>
        <taxon>Polyporales</taxon>
        <taxon>Gelatoporiaceae</taxon>
        <taxon>Obba</taxon>
    </lineage>
</organism>
<sequence>MYKLPNLPPTLRPHPLHQPLLLLILLTHLPTAHSYPTLTSLSSVVLPPRPTRPVLLSRAPDPRPTRHPAALVLVLAAVGALLLGGVVFGMRQRRLHDREREREEERAQERRSVARGMFGLEGGEGDGGEERKVVEERAERERGAGRLQRWGRVKEVRALARRHGGEQDQDQDRSRGGRRYASAGSALAARRRAPGASTRAASAYVPSAPDKNHGREEAYVLPELEIEKAHGGERWYELDLGEDLRPGAGDTQASGHQYTPVSAGSPADSQAQRLPYLAPTVPRGPARSPRGSLREPRRASHASRTLRVD</sequence>
<evidence type="ECO:0000256" key="2">
    <source>
        <dbReference type="SAM" id="Phobius"/>
    </source>
</evidence>
<feature type="region of interest" description="Disordered" evidence="1">
    <location>
        <begin position="240"/>
        <end position="309"/>
    </location>
</feature>
<evidence type="ECO:0000256" key="3">
    <source>
        <dbReference type="SAM" id="SignalP"/>
    </source>
</evidence>
<evidence type="ECO:0000313" key="5">
    <source>
        <dbReference type="Proteomes" id="UP000250043"/>
    </source>
</evidence>
<feature type="compositionally biased region" description="Low complexity" evidence="1">
    <location>
        <begin position="179"/>
        <end position="188"/>
    </location>
</feature>
<reference evidence="4 5" key="1">
    <citation type="submission" date="2016-07" db="EMBL/GenBank/DDBJ databases">
        <title>Draft genome of the white-rot fungus Obba rivulosa 3A-2.</title>
        <authorList>
            <consortium name="DOE Joint Genome Institute"/>
            <person name="Miettinen O."/>
            <person name="Riley R."/>
            <person name="Acob R."/>
            <person name="Barry K."/>
            <person name="Cullen D."/>
            <person name="De Vries R."/>
            <person name="Hainaut M."/>
            <person name="Hatakka A."/>
            <person name="Henrissat B."/>
            <person name="Hilden K."/>
            <person name="Kuo R."/>
            <person name="Labutti K."/>
            <person name="Lipzen A."/>
            <person name="Makela M.R."/>
            <person name="Sandor L."/>
            <person name="Spatafora J.W."/>
            <person name="Grigoriev I.V."/>
            <person name="Hibbett D.S."/>
        </authorList>
    </citation>
    <scope>NUCLEOTIDE SEQUENCE [LARGE SCALE GENOMIC DNA]</scope>
    <source>
        <strain evidence="4 5">3A-2</strain>
    </source>
</reference>
<gene>
    <name evidence="4" type="ORF">OBBRIDRAFT_833232</name>
</gene>
<keyword evidence="2" id="KW-0472">Membrane</keyword>
<feature type="region of interest" description="Disordered" evidence="1">
    <location>
        <begin position="95"/>
        <end position="141"/>
    </location>
</feature>
<feature type="compositionally biased region" description="Basic and acidic residues" evidence="1">
    <location>
        <begin position="158"/>
        <end position="175"/>
    </location>
</feature>
<proteinExistence type="predicted"/>
<keyword evidence="5" id="KW-1185">Reference proteome</keyword>
<dbReference type="Proteomes" id="UP000250043">
    <property type="component" value="Unassembled WGS sequence"/>
</dbReference>
<name>A0A8E2B2L7_9APHY</name>
<feature type="chain" id="PRO_5034911245" evidence="3">
    <location>
        <begin position="35"/>
        <end position="309"/>
    </location>
</feature>
<keyword evidence="3" id="KW-0732">Signal</keyword>